<dbReference type="AlphaFoldDB" id="A0A811YSJ0"/>
<keyword evidence="5" id="KW-1185">Reference proteome</keyword>
<dbReference type="EMBL" id="CAJHUB010000738">
    <property type="protein sequence ID" value="CAD7679558.1"/>
    <property type="molecule type" value="Genomic_DNA"/>
</dbReference>
<protein>
    <recommendedName>
        <fullName evidence="2">Protein FAM32A</fullName>
    </recommendedName>
</protein>
<dbReference type="PANTHER" id="PTHR13282:SF6">
    <property type="entry name" value="PROTEIN FAM32A"/>
    <property type="match status" value="1"/>
</dbReference>
<evidence type="ECO:0000256" key="2">
    <source>
        <dbReference type="ARBA" id="ARBA00014981"/>
    </source>
</evidence>
<name>A0A811YSJ0_NYCPR</name>
<sequence>MAAYKQVQKGPLKLKGKKKKDKDKAKLLETMGTNKKNEDEKRCGLDKILKKASKTHKQRVEDFNRHLDTLTEHSDIPSQLDEVASPPRVCSGVEEKWKAKLRFCLVPLVFSRNILLHTPLRFLLRQMLSKQCALLLELKVRLLFYSILVCW</sequence>
<organism evidence="4 5">
    <name type="scientific">Nyctereutes procyonoides</name>
    <name type="common">Raccoon dog</name>
    <name type="synonym">Canis procyonoides</name>
    <dbReference type="NCBI Taxonomy" id="34880"/>
    <lineage>
        <taxon>Eukaryota</taxon>
        <taxon>Metazoa</taxon>
        <taxon>Chordata</taxon>
        <taxon>Craniata</taxon>
        <taxon>Vertebrata</taxon>
        <taxon>Euteleostomi</taxon>
        <taxon>Mammalia</taxon>
        <taxon>Eutheria</taxon>
        <taxon>Laurasiatheria</taxon>
        <taxon>Carnivora</taxon>
        <taxon>Caniformia</taxon>
        <taxon>Canidae</taxon>
        <taxon>Nyctereutes</taxon>
    </lineage>
</organism>
<feature type="region of interest" description="Disordered" evidence="3">
    <location>
        <begin position="1"/>
        <end position="24"/>
    </location>
</feature>
<gene>
    <name evidence="4" type="ORF">NYPRO_LOCUS12357</name>
</gene>
<evidence type="ECO:0000313" key="5">
    <source>
        <dbReference type="Proteomes" id="UP000645828"/>
    </source>
</evidence>
<dbReference type="InterPro" id="IPR013865">
    <property type="entry name" value="FAM32A"/>
</dbReference>
<dbReference type="GO" id="GO:0005730">
    <property type="term" value="C:nucleolus"/>
    <property type="evidence" value="ECO:0007669"/>
    <property type="project" value="TreeGrafter"/>
</dbReference>
<dbReference type="PANTHER" id="PTHR13282">
    <property type="entry name" value="PROTEIN FAM32A"/>
    <property type="match status" value="1"/>
</dbReference>
<evidence type="ECO:0000313" key="4">
    <source>
        <dbReference type="EMBL" id="CAD7679558.1"/>
    </source>
</evidence>
<feature type="compositionally biased region" description="Basic residues" evidence="3">
    <location>
        <begin position="12"/>
        <end position="21"/>
    </location>
</feature>
<reference evidence="4" key="1">
    <citation type="submission" date="2020-12" db="EMBL/GenBank/DDBJ databases">
        <authorList>
            <consortium name="Molecular Ecology Group"/>
        </authorList>
    </citation>
    <scope>NUCLEOTIDE SEQUENCE</scope>
    <source>
        <strain evidence="4">TBG_1078</strain>
    </source>
</reference>
<dbReference type="Proteomes" id="UP000645828">
    <property type="component" value="Unassembled WGS sequence"/>
</dbReference>
<comment type="caution">
    <text evidence="4">The sequence shown here is derived from an EMBL/GenBank/DDBJ whole genome shotgun (WGS) entry which is preliminary data.</text>
</comment>
<evidence type="ECO:0000256" key="1">
    <source>
        <dbReference type="ARBA" id="ARBA00008948"/>
    </source>
</evidence>
<evidence type="ECO:0000256" key="3">
    <source>
        <dbReference type="SAM" id="MobiDB-lite"/>
    </source>
</evidence>
<proteinExistence type="inferred from homology"/>
<accession>A0A811YSJ0</accession>
<comment type="similarity">
    <text evidence="1">Belongs to the FAM32 family.</text>
</comment>